<dbReference type="STRING" id="1367422.A0A178ZUQ4"/>
<feature type="region of interest" description="Disordered" evidence="4">
    <location>
        <begin position="256"/>
        <end position="303"/>
    </location>
</feature>
<feature type="compositionally biased region" description="Polar residues" evidence="4">
    <location>
        <begin position="280"/>
        <end position="290"/>
    </location>
</feature>
<sequence length="303" mass="33392">MVSHQTSSSLARLLILSVKAATTAHYFERQVADAQISKSDVNNLIMDYLITEGYPSAAEKFAAEANIQPKADFSDIQERVQIRESIHRGDLQAAIELINDLNPELLDRDKRLHFSLLRLQLVELIRQSFTSSDSSLVGKAIEFAQNNLAPYAPLDAQYKADLERAMALLIVPKESWTQAAASGSSGPAASQIQNDFGALAELVDPSLRQKVAKDVNEAILQSQEQRREANIRYLVRARAWAEQLAREKKIDLPKNLTLGLDDEGSSARGRNGHNGDTEMTENGSEDNAASSDADLSRYTNIPS</sequence>
<dbReference type="OrthoDB" id="2415936at2759"/>
<dbReference type="InterPro" id="IPR013144">
    <property type="entry name" value="CRA_dom"/>
</dbReference>
<dbReference type="Pfam" id="PF10607">
    <property type="entry name" value="CTLH"/>
    <property type="match status" value="1"/>
</dbReference>
<evidence type="ECO:0000256" key="3">
    <source>
        <dbReference type="ARBA" id="ARBA00018741"/>
    </source>
</evidence>
<feature type="domain" description="CTLH" evidence="6">
    <location>
        <begin position="75"/>
        <end position="132"/>
    </location>
</feature>
<dbReference type="SMART" id="SM00668">
    <property type="entry name" value="CTLH"/>
    <property type="match status" value="1"/>
</dbReference>
<evidence type="ECO:0000256" key="1">
    <source>
        <dbReference type="ARBA" id="ARBA00002343"/>
    </source>
</evidence>
<dbReference type="InterPro" id="IPR006594">
    <property type="entry name" value="LisH"/>
</dbReference>
<name>A0A178ZUQ4_9EURO</name>
<dbReference type="InterPro" id="IPR024964">
    <property type="entry name" value="CTLH/CRA"/>
</dbReference>
<comment type="caution">
    <text evidence="7">The sequence shown here is derived from an EMBL/GenBank/DDBJ whole genome shotgun (WGS) entry which is preliminary data.</text>
</comment>
<evidence type="ECO:0000313" key="7">
    <source>
        <dbReference type="EMBL" id="OAP62963.1"/>
    </source>
</evidence>
<dbReference type="SMART" id="SM00667">
    <property type="entry name" value="LisH"/>
    <property type="match status" value="1"/>
</dbReference>
<feature type="signal peptide" evidence="5">
    <location>
        <begin position="1"/>
        <end position="24"/>
    </location>
</feature>
<protein>
    <recommendedName>
        <fullName evidence="3">Protein FYV10</fullName>
    </recommendedName>
    <alternativeName>
        <fullName evidence="2">Protein fyv10</fullName>
    </alternativeName>
</protein>
<dbReference type="InterPro" id="IPR006595">
    <property type="entry name" value="CTLH_C"/>
</dbReference>
<dbReference type="GeneID" id="30006360"/>
<keyword evidence="8" id="KW-1185">Reference proteome</keyword>
<evidence type="ECO:0000256" key="4">
    <source>
        <dbReference type="SAM" id="MobiDB-lite"/>
    </source>
</evidence>
<dbReference type="Pfam" id="PF08513">
    <property type="entry name" value="LisH"/>
    <property type="match status" value="1"/>
</dbReference>
<reference evidence="7 8" key="1">
    <citation type="submission" date="2016-04" db="EMBL/GenBank/DDBJ databases">
        <title>Draft genome of Fonsecaea erecta CBS 125763.</title>
        <authorList>
            <person name="Weiss V.A."/>
            <person name="Vicente V.A."/>
            <person name="Raittz R.T."/>
            <person name="Moreno L.F."/>
            <person name="De Souza E.M."/>
            <person name="Pedrosa F.O."/>
            <person name="Steffens M.B."/>
            <person name="Faoro H."/>
            <person name="Tadra-Sfeir M.Z."/>
            <person name="Najafzadeh M.J."/>
            <person name="Felipe M.S."/>
            <person name="Teixeira M."/>
            <person name="Sun J."/>
            <person name="Xi L."/>
            <person name="Gomes R."/>
            <person name="De Azevedo C.M."/>
            <person name="Salgado C.G."/>
            <person name="Da Silva M.B."/>
            <person name="Nascimento M.F."/>
            <person name="Queiroz-Telles F."/>
            <person name="Attili D.S."/>
            <person name="Gorbushina A."/>
        </authorList>
    </citation>
    <scope>NUCLEOTIDE SEQUENCE [LARGE SCALE GENOMIC DNA]</scope>
    <source>
        <strain evidence="7 8">CBS 125763</strain>
    </source>
</reference>
<feature type="chain" id="PRO_5008098748" description="Protein FYV10" evidence="5">
    <location>
        <begin position="25"/>
        <end position="303"/>
    </location>
</feature>
<dbReference type="PANTHER" id="PTHR12864">
    <property type="entry name" value="RAN BINDING PROTEIN 9-RELATED"/>
    <property type="match status" value="1"/>
</dbReference>
<evidence type="ECO:0000256" key="5">
    <source>
        <dbReference type="SAM" id="SignalP"/>
    </source>
</evidence>
<keyword evidence="5" id="KW-0732">Signal</keyword>
<organism evidence="7 8">
    <name type="scientific">Fonsecaea erecta</name>
    <dbReference type="NCBI Taxonomy" id="1367422"/>
    <lineage>
        <taxon>Eukaryota</taxon>
        <taxon>Fungi</taxon>
        <taxon>Dikarya</taxon>
        <taxon>Ascomycota</taxon>
        <taxon>Pezizomycotina</taxon>
        <taxon>Eurotiomycetes</taxon>
        <taxon>Chaetothyriomycetidae</taxon>
        <taxon>Chaetothyriales</taxon>
        <taxon>Herpotrichiellaceae</taxon>
        <taxon>Fonsecaea</taxon>
    </lineage>
</organism>
<evidence type="ECO:0000313" key="8">
    <source>
        <dbReference type="Proteomes" id="UP000078343"/>
    </source>
</evidence>
<evidence type="ECO:0000256" key="2">
    <source>
        <dbReference type="ARBA" id="ARBA00017917"/>
    </source>
</evidence>
<dbReference type="Proteomes" id="UP000078343">
    <property type="component" value="Unassembled WGS sequence"/>
</dbReference>
<gene>
    <name evidence="7" type="ORF">AYL99_02190</name>
</gene>
<dbReference type="PROSITE" id="PS50896">
    <property type="entry name" value="LISH"/>
    <property type="match status" value="1"/>
</dbReference>
<dbReference type="RefSeq" id="XP_018696330.1">
    <property type="nucleotide sequence ID" value="XM_018833706.1"/>
</dbReference>
<dbReference type="InterPro" id="IPR050618">
    <property type="entry name" value="Ubq-SigPath_Reg"/>
</dbReference>
<dbReference type="EMBL" id="LVYI01000002">
    <property type="protein sequence ID" value="OAP62963.1"/>
    <property type="molecule type" value="Genomic_DNA"/>
</dbReference>
<accession>A0A178ZUQ4</accession>
<comment type="function">
    <text evidence="1">Involved in the proteasome-dependent degradation of fructose-1,6-bisphosphatase.</text>
</comment>
<dbReference type="PROSITE" id="PS50897">
    <property type="entry name" value="CTLH"/>
    <property type="match status" value="1"/>
</dbReference>
<dbReference type="SMART" id="SM00757">
    <property type="entry name" value="CRA"/>
    <property type="match status" value="1"/>
</dbReference>
<proteinExistence type="predicted"/>
<dbReference type="AlphaFoldDB" id="A0A178ZUQ4"/>
<evidence type="ECO:0000259" key="6">
    <source>
        <dbReference type="PROSITE" id="PS50897"/>
    </source>
</evidence>